<accession>A0A975RRY6</accession>
<sequence>MKAPRTIPPPVRDAQARASDPAASAFVSANAGSGKTHVLVQRVIRLLLAGVPPEKILCLTFTKAAAANMAERVFATLGHWVTLDDDALDAAIRDAGIAHSTARLRKSARELFASALETPGGLKVQTIHALCTRLLQQFPFEANVPARFTVLDDRDQTEMMERASLAVMLDASRAPDSAIGRALLAAMANAADVTFKDVVREACLSRDHFMAWTDAAGGAEAAAAQVSALLGITANDSIEDIEREIVDGPNLPRSHWEEIARVLDTGARTERDNADRLRAALPAAGAAQVDEYLGVFLTDTERTPRKSVATKNFVRDNPAIGSRFEAEASRLGPLIEKRRAVTTRDRTEALLHIAIAVAANYRREKLERGLLDYDDLIDKTLALLASGASAWVHYKLDRGVDHVLIDEAQDTSPRQWDIIAHIISEFTTGAGARDGVTRTMFAVGDEKQSIFSFQGAAPREFDARRWELKKKFEDAELRFESIPFTYSFRSGQAILKSVDHVFRDEAIYRSIHAEKNYPLHEALPDAGPSQIDLWELSVADDKQDIEGWRAPFDGVPVTSAEVKLSKRIQTEIRRLVTGGTMTGRIGNRRRLSYGDVLVLVRRRGNLFDAVIQALKHAGVPVAGADRLKLTEHIAIIDLMNFADALLLPQDDLALAVALKSPLFNLTEDELFTLAWNRGGSLRDALTAHAAESGKFRDALDRLAECERRFRAETPFAFYAWLLGGDDGRARILRRLGREANDALDEFLELALSYEKKAPASLQGFMAWLRAADTEVKRDMEISRDEVRVMTVHGAKGLEAPVVIMADTTTSPSDTQRLRLIHLPRGNGGEVVVWAGRKADDPLCVANARNGMQEETEHEYRRLLYVAMTRAADRLIIAGCMPGNRNSVRENSWYDLVKRGLANSDLAFQEIPAGDGVVKSYRRAEDATSETDIALDVAAVAHPSLPEWLHTSAASGQIIDRRLRPSDPAADESHPVRSGESMQLRARALLRGTLVHRLLQSLPDVAAERRRDAARRYLARNVGDWSDGDREALAEAMLALIGDPRFAPVFAPGSRAEVSIAGRLERPGQPPALVSGQIDRLVVTAAEVLIVDYKTNHVPPTVEAEAPSAYVRQLALYRAVLRKLYPQRPVRAALLWTETPEFMEISAPALDAQLASIILA</sequence>
<evidence type="ECO:0000259" key="17">
    <source>
        <dbReference type="PROSITE" id="PS51217"/>
    </source>
</evidence>
<dbReference type="InterPro" id="IPR027417">
    <property type="entry name" value="P-loop_NTPase"/>
</dbReference>
<organism evidence="18 19">
    <name type="scientific">Bradyrhizobium sediminis</name>
    <dbReference type="NCBI Taxonomy" id="2840469"/>
    <lineage>
        <taxon>Bacteria</taxon>
        <taxon>Pseudomonadati</taxon>
        <taxon>Pseudomonadota</taxon>
        <taxon>Alphaproteobacteria</taxon>
        <taxon>Hyphomicrobiales</taxon>
        <taxon>Nitrobacteraceae</taxon>
        <taxon>Bradyrhizobium</taxon>
    </lineage>
</organism>
<dbReference type="GO" id="GO:0005524">
    <property type="term" value="F:ATP binding"/>
    <property type="evidence" value="ECO:0007669"/>
    <property type="project" value="UniProtKB-UniRule"/>
</dbReference>
<dbReference type="InterPro" id="IPR014151">
    <property type="entry name" value="DNA_helicase_AddA"/>
</dbReference>
<evidence type="ECO:0000256" key="1">
    <source>
        <dbReference type="ARBA" id="ARBA00022722"/>
    </source>
</evidence>
<dbReference type="KEGG" id="bsei:KMZ68_00385"/>
<evidence type="ECO:0000256" key="3">
    <source>
        <dbReference type="ARBA" id="ARBA00022763"/>
    </source>
</evidence>
<feature type="domain" description="UvrD-like helicase ATP-binding" evidence="16">
    <location>
        <begin position="8"/>
        <end position="491"/>
    </location>
</feature>
<gene>
    <name evidence="18" type="primary">addA</name>
    <name evidence="18" type="ORF">KMZ68_00385</name>
</gene>
<evidence type="ECO:0000259" key="16">
    <source>
        <dbReference type="PROSITE" id="PS51198"/>
    </source>
</evidence>
<dbReference type="PROSITE" id="PS51217">
    <property type="entry name" value="UVRD_HELICASE_CTER"/>
    <property type="match status" value="1"/>
</dbReference>
<keyword evidence="4 15" id="KW-0378">Hydrolase</keyword>
<keyword evidence="2 15" id="KW-0547">Nucleotide-binding</keyword>
<dbReference type="Pfam" id="PF13361">
    <property type="entry name" value="UvrD_C"/>
    <property type="match status" value="1"/>
</dbReference>
<evidence type="ECO:0000256" key="14">
    <source>
        <dbReference type="ARBA" id="ARBA00048988"/>
    </source>
</evidence>
<dbReference type="GO" id="GO:0004527">
    <property type="term" value="F:exonuclease activity"/>
    <property type="evidence" value="ECO:0007669"/>
    <property type="project" value="UniProtKB-KW"/>
</dbReference>
<dbReference type="GO" id="GO:0033202">
    <property type="term" value="C:DNA helicase complex"/>
    <property type="evidence" value="ECO:0007669"/>
    <property type="project" value="TreeGrafter"/>
</dbReference>
<keyword evidence="3" id="KW-0227">DNA damage</keyword>
<dbReference type="InterPro" id="IPR011335">
    <property type="entry name" value="Restrct_endonuc-II-like"/>
</dbReference>
<dbReference type="PANTHER" id="PTHR11070:SF2">
    <property type="entry name" value="ATP-DEPENDENT DNA HELICASE SRS2"/>
    <property type="match status" value="1"/>
</dbReference>
<dbReference type="GO" id="GO:0000725">
    <property type="term" value="P:recombinational repair"/>
    <property type="evidence" value="ECO:0007669"/>
    <property type="project" value="TreeGrafter"/>
</dbReference>
<evidence type="ECO:0000256" key="12">
    <source>
        <dbReference type="ARBA" id="ARBA00034808"/>
    </source>
</evidence>
<evidence type="ECO:0000256" key="5">
    <source>
        <dbReference type="ARBA" id="ARBA00022806"/>
    </source>
</evidence>
<dbReference type="NCBIfam" id="TIGR02784">
    <property type="entry name" value="addA_alphas"/>
    <property type="match status" value="1"/>
</dbReference>
<dbReference type="Pfam" id="PF00580">
    <property type="entry name" value="UvrD-helicase"/>
    <property type="match status" value="1"/>
</dbReference>
<dbReference type="SUPFAM" id="SSF52980">
    <property type="entry name" value="Restriction endonuclease-like"/>
    <property type="match status" value="1"/>
</dbReference>
<evidence type="ECO:0000256" key="6">
    <source>
        <dbReference type="ARBA" id="ARBA00022839"/>
    </source>
</evidence>
<dbReference type="EC" id="5.6.2.4" evidence="12"/>
<protein>
    <recommendedName>
        <fullName evidence="12">DNA 3'-5' helicase</fullName>
        <ecNumber evidence="12">5.6.2.4</ecNumber>
    </recommendedName>
    <alternativeName>
        <fullName evidence="13">DNA 3'-5' helicase II</fullName>
    </alternativeName>
</protein>
<dbReference type="PANTHER" id="PTHR11070">
    <property type="entry name" value="UVRD / RECB / PCRA DNA HELICASE FAMILY MEMBER"/>
    <property type="match status" value="1"/>
</dbReference>
<dbReference type="InterPro" id="IPR000212">
    <property type="entry name" value="DNA_helicase_UvrD/REP"/>
</dbReference>
<dbReference type="GO" id="GO:0043138">
    <property type="term" value="F:3'-5' DNA helicase activity"/>
    <property type="evidence" value="ECO:0007669"/>
    <property type="project" value="UniProtKB-EC"/>
</dbReference>
<keyword evidence="7 15" id="KW-0067">ATP-binding</keyword>
<dbReference type="SUPFAM" id="SSF52540">
    <property type="entry name" value="P-loop containing nucleoside triphosphate hydrolases"/>
    <property type="match status" value="1"/>
</dbReference>
<dbReference type="RefSeq" id="WP_215613988.1">
    <property type="nucleotide sequence ID" value="NZ_CP076135.1"/>
</dbReference>
<evidence type="ECO:0000313" key="18">
    <source>
        <dbReference type="EMBL" id="QWG18402.1"/>
    </source>
</evidence>
<dbReference type="Proteomes" id="UP000680805">
    <property type="component" value="Chromosome"/>
</dbReference>
<reference evidence="18" key="1">
    <citation type="submission" date="2021-06" db="EMBL/GenBank/DDBJ databases">
        <title>Bradyrhizobium sp. S2-11-2 Genome sequencing.</title>
        <authorList>
            <person name="Jin L."/>
        </authorList>
    </citation>
    <scope>NUCLEOTIDE SEQUENCE</scope>
    <source>
        <strain evidence="18">S2-11-2</strain>
    </source>
</reference>
<dbReference type="InterPro" id="IPR011604">
    <property type="entry name" value="PDDEXK-like_dom_sf"/>
</dbReference>
<keyword evidence="10" id="KW-0413">Isomerase</keyword>
<evidence type="ECO:0000256" key="13">
    <source>
        <dbReference type="ARBA" id="ARBA00034923"/>
    </source>
</evidence>
<dbReference type="InterPro" id="IPR038726">
    <property type="entry name" value="PDDEXK_AddAB-type"/>
</dbReference>
<evidence type="ECO:0000256" key="11">
    <source>
        <dbReference type="ARBA" id="ARBA00034617"/>
    </source>
</evidence>
<dbReference type="Gene3D" id="3.90.320.10">
    <property type="match status" value="1"/>
</dbReference>
<evidence type="ECO:0000256" key="15">
    <source>
        <dbReference type="PROSITE-ProRule" id="PRU00560"/>
    </source>
</evidence>
<comment type="catalytic activity">
    <reaction evidence="11">
        <text>Couples ATP hydrolysis with the unwinding of duplex DNA by translocating in the 3'-5' direction.</text>
        <dbReference type="EC" id="5.6.2.4"/>
    </reaction>
</comment>
<evidence type="ECO:0000256" key="2">
    <source>
        <dbReference type="ARBA" id="ARBA00022741"/>
    </source>
</evidence>
<dbReference type="Pfam" id="PF12705">
    <property type="entry name" value="PDDEXK_1"/>
    <property type="match status" value="1"/>
</dbReference>
<feature type="binding site" evidence="15">
    <location>
        <begin position="29"/>
        <end position="36"/>
    </location>
    <ligand>
        <name>ATP</name>
        <dbReference type="ChEBI" id="CHEBI:30616"/>
    </ligand>
</feature>
<keyword evidence="6" id="KW-0269">Exonuclease</keyword>
<dbReference type="GO" id="GO:0005829">
    <property type="term" value="C:cytosol"/>
    <property type="evidence" value="ECO:0007669"/>
    <property type="project" value="TreeGrafter"/>
</dbReference>
<evidence type="ECO:0000256" key="7">
    <source>
        <dbReference type="ARBA" id="ARBA00022840"/>
    </source>
</evidence>
<feature type="domain" description="UvrD-like helicase C-terminal" evidence="17">
    <location>
        <begin position="514"/>
        <end position="796"/>
    </location>
</feature>
<evidence type="ECO:0000256" key="10">
    <source>
        <dbReference type="ARBA" id="ARBA00023235"/>
    </source>
</evidence>
<dbReference type="AlphaFoldDB" id="A0A975RRY6"/>
<name>A0A975RRY6_9BRAD</name>
<comment type="catalytic activity">
    <reaction evidence="14">
        <text>ATP + H2O = ADP + phosphate + H(+)</text>
        <dbReference type="Rhea" id="RHEA:13065"/>
        <dbReference type="ChEBI" id="CHEBI:15377"/>
        <dbReference type="ChEBI" id="CHEBI:15378"/>
        <dbReference type="ChEBI" id="CHEBI:30616"/>
        <dbReference type="ChEBI" id="CHEBI:43474"/>
        <dbReference type="ChEBI" id="CHEBI:456216"/>
        <dbReference type="EC" id="5.6.2.4"/>
    </reaction>
</comment>
<evidence type="ECO:0000256" key="8">
    <source>
        <dbReference type="ARBA" id="ARBA00023125"/>
    </source>
</evidence>
<proteinExistence type="predicted"/>
<dbReference type="Gene3D" id="3.40.50.300">
    <property type="entry name" value="P-loop containing nucleotide triphosphate hydrolases"/>
    <property type="match status" value="4"/>
</dbReference>
<dbReference type="EMBL" id="CP076135">
    <property type="protein sequence ID" value="QWG18402.1"/>
    <property type="molecule type" value="Genomic_DNA"/>
</dbReference>
<evidence type="ECO:0000256" key="9">
    <source>
        <dbReference type="ARBA" id="ARBA00023204"/>
    </source>
</evidence>
<keyword evidence="5 15" id="KW-0347">Helicase</keyword>
<evidence type="ECO:0000256" key="4">
    <source>
        <dbReference type="ARBA" id="ARBA00022801"/>
    </source>
</evidence>
<keyword evidence="1" id="KW-0540">Nuclease</keyword>
<evidence type="ECO:0000313" key="19">
    <source>
        <dbReference type="Proteomes" id="UP000680805"/>
    </source>
</evidence>
<dbReference type="InterPro" id="IPR014017">
    <property type="entry name" value="DNA_helicase_UvrD-like_C"/>
</dbReference>
<keyword evidence="9" id="KW-0234">DNA repair</keyword>
<keyword evidence="8" id="KW-0238">DNA-binding</keyword>
<dbReference type="PROSITE" id="PS51198">
    <property type="entry name" value="UVRD_HELICASE_ATP_BIND"/>
    <property type="match status" value="1"/>
</dbReference>
<dbReference type="InterPro" id="IPR014016">
    <property type="entry name" value="UvrD-like_ATP-bd"/>
</dbReference>
<dbReference type="GO" id="GO:0003677">
    <property type="term" value="F:DNA binding"/>
    <property type="evidence" value="ECO:0007669"/>
    <property type="project" value="UniProtKB-KW"/>
</dbReference>